<gene>
    <name evidence="4" type="ORF">CYPRO_2334</name>
</gene>
<dbReference type="PANTHER" id="PTHR16026:SF0">
    <property type="entry name" value="CARTILAGE ACIDIC PROTEIN 1"/>
    <property type="match status" value="1"/>
</dbReference>
<dbReference type="KEGG" id="cprv:CYPRO_2334"/>
<dbReference type="InterPro" id="IPR028994">
    <property type="entry name" value="Integrin_alpha_N"/>
</dbReference>
<dbReference type="Gene3D" id="2.130.10.130">
    <property type="entry name" value="Integrin alpha, N-terminal"/>
    <property type="match status" value="3"/>
</dbReference>
<dbReference type="Pfam" id="PF07593">
    <property type="entry name" value="UnbV_ASPIC"/>
    <property type="match status" value="1"/>
</dbReference>
<dbReference type="InterPro" id="IPR027039">
    <property type="entry name" value="Crtac1"/>
</dbReference>
<dbReference type="InterPro" id="IPR022272">
    <property type="entry name" value="Lipocalin_CS"/>
</dbReference>
<dbReference type="Pfam" id="PF13517">
    <property type="entry name" value="FG-GAP_3"/>
    <property type="match status" value="4"/>
</dbReference>
<dbReference type="PROSITE" id="PS00213">
    <property type="entry name" value="LIPOCALIN"/>
    <property type="match status" value="1"/>
</dbReference>
<evidence type="ECO:0000256" key="2">
    <source>
        <dbReference type="SAM" id="MobiDB-lite"/>
    </source>
</evidence>
<dbReference type="AlphaFoldDB" id="A0A345UM74"/>
<reference evidence="4 5" key="1">
    <citation type="submission" date="2018-03" db="EMBL/GenBank/DDBJ databases">
        <title>Phenotypic and genomic properties of Cyclonatronum proteinivorum gen. nov., sp. nov., a haloalkaliphilic bacteroidete from soda lakes possessing Na+-translocating rhodopsin.</title>
        <authorList>
            <person name="Toshchakov S.V."/>
            <person name="Korzhenkov A."/>
            <person name="Samarov N.I."/>
            <person name="Kublanov I.V."/>
            <person name="Muntyan M.S."/>
            <person name="Sorokin D.Y."/>
        </authorList>
    </citation>
    <scope>NUCLEOTIDE SEQUENCE [LARGE SCALE GENOMIC DNA]</scope>
    <source>
        <strain evidence="4 5">Omega</strain>
    </source>
</reference>
<feature type="region of interest" description="Disordered" evidence="2">
    <location>
        <begin position="604"/>
        <end position="627"/>
    </location>
</feature>
<dbReference type="PANTHER" id="PTHR16026">
    <property type="entry name" value="CARTILAGE ACIDIC PROTEIN 1"/>
    <property type="match status" value="1"/>
</dbReference>
<sequence length="1127" mass="123829">MIGRPLAFLASIYPKILLILALTYIVSCSGEVGHDTPEPLFEWLSPERTGVDFENRLEFLPNFNIYTYRNFYDGGGVAVGDLSGNGLPDLYFISNMGPNRLYFNQGDYRFLDVTEEAGVAGTRRWSTAAALADINGNGLLDIYVTNSGKLDDARNELFINNGDGTFTEKAAVFGLDDPGYGIQAYFFDYDGDGQLDMFLINNEDEAISGFDLSNNQRFERDFLGGDRLFRNEGGFFRDVTEEAGILSSIIGFALSAAISDLNRNGLPDIFVANDFFERDYIYMNNGDGTFTEVAGDERVIRSMSAASMGSDIADLNNNGWPDIYVSDMLPFKDERIKTVTLFEDWGRYQEKVEWGYGHQFTRNVLHLNQNGTHFKEVSRLTGTEPTDWSWAVLLADFDHNGFNDILVTNGLVQDITNVDYLGEISDQETMRAVIRQEGVDFQQLIDLIPSQKVRNVMFANNGSLNFEDITEAWGLGEPTFSSGAAWVDLTGNGALDLVISNVNHPSRIYRNRTLELYPERSWLRIDLEGEAPNTQAIGAQLQVWGGGQHWFREHFLQRGFQSSVEPGFFVGLGELSRIDSLIVRWPDGRTSRVDDLEVPARLSLSQQQSEARSAPQPGPATFEGDARSLPSVKLRVSENSGLDFRHERFRFSDFSRDRMQYQMRSTEGPALCTADVSGNGLDDVYVGGARNQAGGLFVQGDDGRFTKTAADVFAAHRSSEDIACVFFDATGNGLQDLYVVSGGNSHGSASAALLDRLYLNRGNGQWEHSGQPLPLPARLVSGSVAVAADFTGNGHHDLFVGTRLRPFAIGVPADAYLLEGDGTGQFRDVTAQFMPELTGIGMITDAAAGDLTGDGQPELVVVGEYMHPKVFARQGESWHDISAELGLSAYSGIWYSVKLADVTGNGRLDIIGGNHGLNSLLRGSPERSQRMWVGDFAQDGIVNQILAMNQPEGVFPLILRHDLLEEVPGLAEKYPDYASYGGQEVTDIFTPEELEAAILLEAAELGSMIFINEGEAGFRAERLPLRAQFGPVFGIGAADLTGDGRAEVLLGGNLFEVRPQQGPYDALRGTLLRYDAAQEKLVSYPAHASGFDVWGQLRGVQIISGPGGTLRVVAARYDDDVLVFEVE</sequence>
<protein>
    <submittedName>
        <fullName evidence="4">Repeat domain-containing protein</fullName>
    </submittedName>
</protein>
<evidence type="ECO:0000313" key="4">
    <source>
        <dbReference type="EMBL" id="AXJ01576.1"/>
    </source>
</evidence>
<accession>A0A345UM74</accession>
<name>A0A345UM74_9BACT</name>
<organism evidence="4 5">
    <name type="scientific">Cyclonatronum proteinivorum</name>
    <dbReference type="NCBI Taxonomy" id="1457365"/>
    <lineage>
        <taxon>Bacteria</taxon>
        <taxon>Pseudomonadati</taxon>
        <taxon>Balneolota</taxon>
        <taxon>Balneolia</taxon>
        <taxon>Balneolales</taxon>
        <taxon>Cyclonatronaceae</taxon>
        <taxon>Cyclonatronum</taxon>
    </lineage>
</organism>
<proteinExistence type="predicted"/>
<dbReference type="SUPFAM" id="SSF69318">
    <property type="entry name" value="Integrin alpha N-terminal domain"/>
    <property type="match status" value="2"/>
</dbReference>
<dbReference type="Proteomes" id="UP000254808">
    <property type="component" value="Chromosome"/>
</dbReference>
<evidence type="ECO:0000259" key="3">
    <source>
        <dbReference type="Pfam" id="PF07593"/>
    </source>
</evidence>
<evidence type="ECO:0000256" key="1">
    <source>
        <dbReference type="ARBA" id="ARBA00022729"/>
    </source>
</evidence>
<keyword evidence="1" id="KW-0732">Signal</keyword>
<dbReference type="OrthoDB" id="9816120at2"/>
<keyword evidence="5" id="KW-1185">Reference proteome</keyword>
<dbReference type="InterPro" id="IPR013517">
    <property type="entry name" value="FG-GAP"/>
</dbReference>
<dbReference type="EMBL" id="CP027806">
    <property type="protein sequence ID" value="AXJ01576.1"/>
    <property type="molecule type" value="Genomic_DNA"/>
</dbReference>
<evidence type="ECO:0000313" key="5">
    <source>
        <dbReference type="Proteomes" id="UP000254808"/>
    </source>
</evidence>
<dbReference type="InterPro" id="IPR011519">
    <property type="entry name" value="UnbV_ASPIC"/>
</dbReference>
<feature type="domain" description="ASPIC/UnbV" evidence="3">
    <location>
        <begin position="536"/>
        <end position="600"/>
    </location>
</feature>